<dbReference type="Proteomes" id="UP000298327">
    <property type="component" value="Unassembled WGS sequence"/>
</dbReference>
<comment type="caution">
    <text evidence="2">The sequence shown here is derived from an EMBL/GenBank/DDBJ whole genome shotgun (WGS) entry which is preliminary data.</text>
</comment>
<protein>
    <submittedName>
        <fullName evidence="2">Uncharacterized protein</fullName>
    </submittedName>
</protein>
<dbReference type="InterPro" id="IPR019182">
    <property type="entry name" value="Cytochrome_b-c1_su10_fun"/>
</dbReference>
<accession>A0A4Y9YT02</accession>
<dbReference type="STRING" id="205917.A0A4Y9YT02"/>
<evidence type="ECO:0000313" key="2">
    <source>
        <dbReference type="EMBL" id="TFY65505.1"/>
    </source>
</evidence>
<dbReference type="GO" id="GO:0005739">
    <property type="term" value="C:mitochondrion"/>
    <property type="evidence" value="ECO:0007669"/>
    <property type="project" value="GOC"/>
</dbReference>
<dbReference type="PANTHER" id="PTHR28254">
    <property type="entry name" value="CYTOCHROME B-C1 COMPLEX SUBUNIT 10"/>
    <property type="match status" value="1"/>
</dbReference>
<name>A0A4Y9YT02_9AGAM</name>
<dbReference type="OrthoDB" id="2391627at2759"/>
<keyword evidence="1" id="KW-1133">Transmembrane helix</keyword>
<organism evidence="2 3">
    <name type="scientific">Dentipellis fragilis</name>
    <dbReference type="NCBI Taxonomy" id="205917"/>
    <lineage>
        <taxon>Eukaryota</taxon>
        <taxon>Fungi</taxon>
        <taxon>Dikarya</taxon>
        <taxon>Basidiomycota</taxon>
        <taxon>Agaricomycotina</taxon>
        <taxon>Agaricomycetes</taxon>
        <taxon>Russulales</taxon>
        <taxon>Hericiaceae</taxon>
        <taxon>Dentipellis</taxon>
    </lineage>
</organism>
<sequence length="77" mass="8403">MSRLAFHPTPATRRLGLFTLDTAKRWSPSLGVWGAGVGTAIVFFLSVTPIVKNNVLVKVPIIGSHWEDKTPASDKPF</sequence>
<dbReference type="EMBL" id="SEOQ01000334">
    <property type="protein sequence ID" value="TFY65505.1"/>
    <property type="molecule type" value="Genomic_DNA"/>
</dbReference>
<reference evidence="2 3" key="1">
    <citation type="submission" date="2019-02" db="EMBL/GenBank/DDBJ databases">
        <title>Genome sequencing of the rare red list fungi Dentipellis fragilis.</title>
        <authorList>
            <person name="Buettner E."/>
            <person name="Kellner H."/>
        </authorList>
    </citation>
    <scope>NUCLEOTIDE SEQUENCE [LARGE SCALE GENOMIC DNA]</scope>
    <source>
        <strain evidence="2 3">DSM 105465</strain>
    </source>
</reference>
<dbReference type="AlphaFoldDB" id="A0A4Y9YT02"/>
<keyword evidence="1" id="KW-0472">Membrane</keyword>
<dbReference type="Pfam" id="PF09796">
    <property type="entry name" value="QCR10"/>
    <property type="match status" value="1"/>
</dbReference>
<dbReference type="PANTHER" id="PTHR28254:SF1">
    <property type="entry name" value="CYTOCHROME B-C1 COMPLEX SUBUNIT 10, MITOCHONDRIAL"/>
    <property type="match status" value="1"/>
</dbReference>
<keyword evidence="1" id="KW-0812">Transmembrane</keyword>
<evidence type="ECO:0000256" key="1">
    <source>
        <dbReference type="SAM" id="Phobius"/>
    </source>
</evidence>
<feature type="transmembrane region" description="Helical" evidence="1">
    <location>
        <begin position="30"/>
        <end position="51"/>
    </location>
</feature>
<dbReference type="GO" id="GO:0006122">
    <property type="term" value="P:mitochondrial electron transport, ubiquinol to cytochrome c"/>
    <property type="evidence" value="ECO:0007669"/>
    <property type="project" value="InterPro"/>
</dbReference>
<evidence type="ECO:0000313" key="3">
    <source>
        <dbReference type="Proteomes" id="UP000298327"/>
    </source>
</evidence>
<proteinExistence type="predicted"/>
<gene>
    <name evidence="2" type="ORF">EVG20_g5561</name>
</gene>
<keyword evidence="3" id="KW-1185">Reference proteome</keyword>